<keyword evidence="3" id="KW-1185">Reference proteome</keyword>
<dbReference type="AlphaFoldDB" id="A0A2G8T2Z8"/>
<evidence type="ECO:0000259" key="1">
    <source>
        <dbReference type="Pfam" id="PF00156"/>
    </source>
</evidence>
<sequence>MDTPERFTDRAHAGKLLAQALLTYAGRADVLVLALPRGGVPVGFAVAQALGVELDIMLVRKLGLPGHAEYAMGAVGAGGVRVLQAGLVESGRVSMKQIEEASAREMAEIERRGRLYRAGRPPPQLAGRCIILVDDGIATGATLRAAVEVVRRSHVARLVIAAPVGPPESVAALAGEVDEMVCLSAPLGFMAVSHWYRHFDQTADAEVQALLAEAWRLQPETGDPSCRTTPTPN</sequence>
<dbReference type="InterPro" id="IPR029057">
    <property type="entry name" value="PRTase-like"/>
</dbReference>
<evidence type="ECO:0000313" key="2">
    <source>
        <dbReference type="EMBL" id="PIL40394.1"/>
    </source>
</evidence>
<feature type="domain" description="Phosphoribosyltransferase" evidence="1">
    <location>
        <begin position="12"/>
        <end position="171"/>
    </location>
</feature>
<dbReference type="SUPFAM" id="SSF53271">
    <property type="entry name" value="PRTase-like"/>
    <property type="match status" value="1"/>
</dbReference>
<evidence type="ECO:0000313" key="3">
    <source>
        <dbReference type="Proteomes" id="UP000228593"/>
    </source>
</evidence>
<dbReference type="Gene3D" id="3.30.1310.20">
    <property type="entry name" value="PRTase-like"/>
    <property type="match status" value="1"/>
</dbReference>
<dbReference type="Proteomes" id="UP000228593">
    <property type="component" value="Unassembled WGS sequence"/>
</dbReference>
<name>A0A2G8T2Z8_9BURK</name>
<dbReference type="RefSeq" id="WP_099915500.1">
    <property type="nucleotide sequence ID" value="NZ_BMHS01000013.1"/>
</dbReference>
<dbReference type="Pfam" id="PF00156">
    <property type="entry name" value="Pribosyltran"/>
    <property type="match status" value="1"/>
</dbReference>
<comment type="caution">
    <text evidence="2">The sequence shown here is derived from an EMBL/GenBank/DDBJ whole genome shotgun (WGS) entry which is preliminary data.</text>
</comment>
<dbReference type="CDD" id="cd06223">
    <property type="entry name" value="PRTases_typeI"/>
    <property type="match status" value="1"/>
</dbReference>
<gene>
    <name evidence="2" type="ORF">CR103_07805</name>
</gene>
<dbReference type="InterPro" id="IPR000836">
    <property type="entry name" value="PRTase_dom"/>
</dbReference>
<dbReference type="OrthoDB" id="9810066at2"/>
<proteinExistence type="predicted"/>
<accession>A0A2G8T2Z8</accession>
<organism evidence="2 3">
    <name type="scientific">Massilia psychrophila</name>
    <dbReference type="NCBI Taxonomy" id="1603353"/>
    <lineage>
        <taxon>Bacteria</taxon>
        <taxon>Pseudomonadati</taxon>
        <taxon>Pseudomonadota</taxon>
        <taxon>Betaproteobacteria</taxon>
        <taxon>Burkholderiales</taxon>
        <taxon>Oxalobacteraceae</taxon>
        <taxon>Telluria group</taxon>
        <taxon>Massilia</taxon>
    </lineage>
</organism>
<dbReference type="GO" id="GO:0016757">
    <property type="term" value="F:glycosyltransferase activity"/>
    <property type="evidence" value="ECO:0007669"/>
    <property type="project" value="UniProtKB-KW"/>
</dbReference>
<keyword evidence="2" id="KW-0328">Glycosyltransferase</keyword>
<keyword evidence="2" id="KW-0808">Transferase</keyword>
<protein>
    <submittedName>
        <fullName evidence="2">Phosphoribosyltransferase</fullName>
    </submittedName>
</protein>
<reference evidence="2 3" key="1">
    <citation type="submission" date="2017-10" db="EMBL/GenBank/DDBJ databases">
        <title>Massilia psychrophilum sp. nov., a novel purple-pigmented bacterium isolated from Tianshan glacier, Xinjiang Municipality, China.</title>
        <authorList>
            <person name="Wang H."/>
        </authorList>
    </citation>
    <scope>NUCLEOTIDE SEQUENCE [LARGE SCALE GENOMIC DNA]</scope>
    <source>
        <strain evidence="2 3">JCM 30813</strain>
    </source>
</reference>
<dbReference type="EMBL" id="PDOB01000009">
    <property type="protein sequence ID" value="PIL40394.1"/>
    <property type="molecule type" value="Genomic_DNA"/>
</dbReference>
<dbReference type="Gene3D" id="3.40.50.2020">
    <property type="match status" value="1"/>
</dbReference>